<dbReference type="InterPro" id="IPR011049">
    <property type="entry name" value="Serralysin-like_metalloprot_C"/>
</dbReference>
<dbReference type="SUPFAM" id="SSF51120">
    <property type="entry name" value="beta-Roll"/>
    <property type="match status" value="1"/>
</dbReference>
<keyword evidence="1" id="KW-0732">Signal</keyword>
<gene>
    <name evidence="2" type="ORF">LRS13_07300</name>
</gene>
<name>A0ABY5PKW7_9ACTN</name>
<keyword evidence="3" id="KW-1185">Reference proteome</keyword>
<organism evidence="2 3">
    <name type="scientific">Svornostia abyssi</name>
    <dbReference type="NCBI Taxonomy" id="2898438"/>
    <lineage>
        <taxon>Bacteria</taxon>
        <taxon>Bacillati</taxon>
        <taxon>Actinomycetota</taxon>
        <taxon>Thermoleophilia</taxon>
        <taxon>Solirubrobacterales</taxon>
        <taxon>Baekduiaceae</taxon>
        <taxon>Svornostia</taxon>
    </lineage>
</organism>
<dbReference type="PRINTS" id="PR00313">
    <property type="entry name" value="CABNDNGRPT"/>
</dbReference>
<dbReference type="EMBL" id="CP088295">
    <property type="protein sequence ID" value="UUY05319.1"/>
    <property type="molecule type" value="Genomic_DNA"/>
</dbReference>
<evidence type="ECO:0000313" key="3">
    <source>
        <dbReference type="Proteomes" id="UP001058860"/>
    </source>
</evidence>
<evidence type="ECO:0000313" key="2">
    <source>
        <dbReference type="EMBL" id="UUY05319.1"/>
    </source>
</evidence>
<evidence type="ECO:0000256" key="1">
    <source>
        <dbReference type="SAM" id="SignalP"/>
    </source>
</evidence>
<protein>
    <submittedName>
        <fullName evidence="2">Uncharacterized protein</fullName>
    </submittedName>
</protein>
<dbReference type="InterPro" id="IPR001343">
    <property type="entry name" value="Hemolysn_Ca-bd"/>
</dbReference>
<feature type="signal peptide" evidence="1">
    <location>
        <begin position="1"/>
        <end position="22"/>
    </location>
</feature>
<accession>A0ABY5PKW7</accession>
<dbReference type="Proteomes" id="UP001058860">
    <property type="component" value="Chromosome"/>
</dbReference>
<dbReference type="Pfam" id="PF00353">
    <property type="entry name" value="HemolysinCabind"/>
    <property type="match status" value="2"/>
</dbReference>
<dbReference type="RefSeq" id="WP_353865779.1">
    <property type="nucleotide sequence ID" value="NZ_CP088295.1"/>
</dbReference>
<reference evidence="3" key="1">
    <citation type="submission" date="2021-11" db="EMBL/GenBank/DDBJ databases">
        <title>Cultivation dependent microbiological survey of springs from the worlds oldest radium mine currently devoted to the extraction of radon-saturated water.</title>
        <authorList>
            <person name="Kapinusova G."/>
            <person name="Smrhova T."/>
            <person name="Strejcek M."/>
            <person name="Suman J."/>
            <person name="Jani K."/>
            <person name="Pajer P."/>
            <person name="Uhlik O."/>
        </authorList>
    </citation>
    <scope>NUCLEOTIDE SEQUENCE [LARGE SCALE GENOMIC DNA]</scope>
    <source>
        <strain evidence="3">J379</strain>
    </source>
</reference>
<proteinExistence type="predicted"/>
<dbReference type="Gene3D" id="2.150.10.10">
    <property type="entry name" value="Serralysin-like metalloprotease, C-terminal"/>
    <property type="match status" value="1"/>
</dbReference>
<feature type="chain" id="PRO_5046565163" evidence="1">
    <location>
        <begin position="23"/>
        <end position="209"/>
    </location>
</feature>
<sequence>MKNRIVVLAVLGSLLTPAVVMGKTDQSNWPTIDGLLLMNQRDGERPLDARWGRDPHGGQDRSYSWNQVAKAVCKGGGTACYERDGKVKGKPRYIVPEKHRHNKLLGGHGSDTIYAGRTGDVIWGDYKPGGQPTGQFDRLTGGAGADHIYASWGQNVIDAGGGDDYIKSFKGRGKVDCGPGRDVFNVSRRAKPKYEITGCETISHRTIGR</sequence>